<reference evidence="2" key="1">
    <citation type="journal article" date="2014" name="Int. J. Syst. Evol. Microbiol.">
        <title>Complete genome sequence of Corynebacterium casei LMG S-19264T (=DSM 44701T), isolated from a smear-ripened cheese.</title>
        <authorList>
            <consortium name="US DOE Joint Genome Institute (JGI-PGF)"/>
            <person name="Walter F."/>
            <person name="Albersmeier A."/>
            <person name="Kalinowski J."/>
            <person name="Ruckert C."/>
        </authorList>
    </citation>
    <scope>NUCLEOTIDE SEQUENCE</scope>
    <source>
        <strain evidence="2">VKM Ac-1401</strain>
    </source>
</reference>
<organism evidence="2 3">
    <name type="scientific">Leifsonia poae</name>
    <dbReference type="NCBI Taxonomy" id="110933"/>
    <lineage>
        <taxon>Bacteria</taxon>
        <taxon>Bacillati</taxon>
        <taxon>Actinomycetota</taxon>
        <taxon>Actinomycetes</taxon>
        <taxon>Micrococcales</taxon>
        <taxon>Microbacteriaceae</taxon>
        <taxon>Leifsonia</taxon>
    </lineage>
</organism>
<feature type="transmembrane region" description="Helical" evidence="1">
    <location>
        <begin position="69"/>
        <end position="94"/>
    </location>
</feature>
<keyword evidence="1" id="KW-0812">Transmembrane</keyword>
<dbReference type="AlphaFoldDB" id="A0A9W6H8V7"/>
<dbReference type="Proteomes" id="UP001142372">
    <property type="component" value="Unassembled WGS sequence"/>
</dbReference>
<evidence type="ECO:0000313" key="2">
    <source>
        <dbReference type="EMBL" id="GLJ76070.1"/>
    </source>
</evidence>
<dbReference type="EMBL" id="BSEN01000006">
    <property type="protein sequence ID" value="GLJ76070.1"/>
    <property type="molecule type" value="Genomic_DNA"/>
</dbReference>
<comment type="caution">
    <text evidence="2">The sequence shown here is derived from an EMBL/GenBank/DDBJ whole genome shotgun (WGS) entry which is preliminary data.</text>
</comment>
<protein>
    <recommendedName>
        <fullName evidence="4">DUF4190 domain-containing protein</fullName>
    </recommendedName>
</protein>
<name>A0A9W6H8V7_9MICO</name>
<reference evidence="2" key="2">
    <citation type="submission" date="2023-01" db="EMBL/GenBank/DDBJ databases">
        <authorList>
            <person name="Sun Q."/>
            <person name="Evtushenko L."/>
        </authorList>
    </citation>
    <scope>NUCLEOTIDE SEQUENCE</scope>
    <source>
        <strain evidence="2">VKM Ac-1401</strain>
    </source>
</reference>
<keyword evidence="3" id="KW-1185">Reference proteome</keyword>
<evidence type="ECO:0000313" key="3">
    <source>
        <dbReference type="Proteomes" id="UP001142372"/>
    </source>
</evidence>
<keyword evidence="1" id="KW-1133">Transmembrane helix</keyword>
<keyword evidence="1" id="KW-0472">Membrane</keyword>
<evidence type="ECO:0008006" key="4">
    <source>
        <dbReference type="Google" id="ProtNLM"/>
    </source>
</evidence>
<proteinExistence type="predicted"/>
<evidence type="ECO:0000256" key="1">
    <source>
        <dbReference type="SAM" id="Phobius"/>
    </source>
</evidence>
<dbReference type="RefSeq" id="WP_271176739.1">
    <property type="nucleotide sequence ID" value="NZ_BAAAJO010000005.1"/>
</dbReference>
<sequence length="95" mass="9464">MDTSPQPAPERPVWSGAAVLGLAAVVLGTMLIAVPAVSGVLGAIALVLGLQSRGRLRADAALRGAVPSAIAFFGGIILIVIGVLPLVLSLVFALV</sequence>
<accession>A0A9W6H8V7</accession>
<feature type="transmembrane region" description="Helical" evidence="1">
    <location>
        <begin position="20"/>
        <end position="48"/>
    </location>
</feature>
<gene>
    <name evidence="2" type="ORF">GCM10017584_16440</name>
</gene>